<keyword evidence="2" id="KW-1133">Transmembrane helix</keyword>
<comment type="caution">
    <text evidence="3">The sequence shown here is derived from an EMBL/GenBank/DDBJ whole genome shotgun (WGS) entry which is preliminary data.</text>
</comment>
<feature type="transmembrane region" description="Helical" evidence="2">
    <location>
        <begin position="293"/>
        <end position="312"/>
    </location>
</feature>
<proteinExistence type="predicted"/>
<dbReference type="AlphaFoldDB" id="A0A0B8NXV7"/>
<accession>A0A0B8NXV7</accession>
<name>A0A0B8NXV7_9VIBR</name>
<keyword evidence="2" id="KW-0812">Transmembrane</keyword>
<organism evidence="3 4">
    <name type="scientific">Vibrio ishigakensis</name>
    <dbReference type="NCBI Taxonomy" id="1481914"/>
    <lineage>
        <taxon>Bacteria</taxon>
        <taxon>Pseudomonadati</taxon>
        <taxon>Pseudomonadota</taxon>
        <taxon>Gammaproteobacteria</taxon>
        <taxon>Vibrionales</taxon>
        <taxon>Vibrionaceae</taxon>
        <taxon>Vibrio</taxon>
    </lineage>
</organism>
<evidence type="ECO:0000313" key="3">
    <source>
        <dbReference type="EMBL" id="GAM57152.1"/>
    </source>
</evidence>
<keyword evidence="4" id="KW-1185">Reference proteome</keyword>
<reference evidence="3 4" key="1">
    <citation type="submission" date="2015-01" db="EMBL/GenBank/DDBJ databases">
        <title>Vibrio sp. C1 JCM 19231 whole genome shotgun sequence.</title>
        <authorList>
            <person name="Sawabe T."/>
            <person name="Meirelles P."/>
            <person name="Feng G."/>
            <person name="Sayaka M."/>
            <person name="Hattori M."/>
            <person name="Ohkuma M."/>
        </authorList>
    </citation>
    <scope>NUCLEOTIDE SEQUENCE [LARGE SCALE GENOMIC DNA]</scope>
    <source>
        <strain evidence="4">JCM 19231</strain>
    </source>
</reference>
<evidence type="ECO:0000313" key="4">
    <source>
        <dbReference type="Proteomes" id="UP000031671"/>
    </source>
</evidence>
<sequence>MLRSWLWTNRKDLGFVVLFWFVLSTAYLIKEWPNVSTLQLGDNDNYMRYVQFTSWLEVGNWYLQPMPDFNPQDGVLIHWSRLPDIPLAATSLLFMEFLEPATAHAIAMSVVPLFYLLLLAILGFAYCDHYLGKEQRFVATLFILLSPLIGKFLPGSIDHHNVQLLFVVAFLLFSPITQQQFQERWWAYLQGLVLALSLWTGLENFILWVLYLGVYTLHAIWYDSSRVSHLRRLCFTVFGLGLVLMLINRPISEFFYPRYDAISLPFVLCFLGGGALLLIYEKCLTKVLNPIKRIFFTALIALPIFGSLVLLYPELIKGAYADYPAILQEFWLSNVSEALSMWDWMQKDGFFSVENYFLYFIPAICYPLIKNKTTAISLLYSLLILNLVIALLWQIRAINLCFILSAHYKPMSSTNGSRSQSSKLLKHLR</sequence>
<evidence type="ECO:0000256" key="2">
    <source>
        <dbReference type="SAM" id="Phobius"/>
    </source>
</evidence>
<feature type="transmembrane region" description="Helical" evidence="2">
    <location>
        <begin position="349"/>
        <end position="369"/>
    </location>
</feature>
<feature type="transmembrane region" description="Helical" evidence="2">
    <location>
        <begin position="376"/>
        <end position="395"/>
    </location>
</feature>
<gene>
    <name evidence="3" type="ORF">JCM19231_3963</name>
</gene>
<feature type="transmembrane region" description="Helical" evidence="2">
    <location>
        <begin position="12"/>
        <end position="29"/>
    </location>
</feature>
<keyword evidence="2" id="KW-0472">Membrane</keyword>
<feature type="transmembrane region" description="Helical" evidence="2">
    <location>
        <begin position="101"/>
        <end position="125"/>
    </location>
</feature>
<dbReference type="Proteomes" id="UP000031671">
    <property type="component" value="Unassembled WGS sequence"/>
</dbReference>
<evidence type="ECO:0000256" key="1">
    <source>
        <dbReference type="SAM" id="MobiDB-lite"/>
    </source>
</evidence>
<feature type="transmembrane region" description="Helical" evidence="2">
    <location>
        <begin position="233"/>
        <end position="251"/>
    </location>
</feature>
<feature type="compositionally biased region" description="Polar residues" evidence="1">
    <location>
        <begin position="411"/>
        <end position="423"/>
    </location>
</feature>
<dbReference type="EMBL" id="BBRZ01000046">
    <property type="protein sequence ID" value="GAM57152.1"/>
    <property type="molecule type" value="Genomic_DNA"/>
</dbReference>
<feature type="transmembrane region" description="Helical" evidence="2">
    <location>
        <begin position="263"/>
        <end position="281"/>
    </location>
</feature>
<feature type="region of interest" description="Disordered" evidence="1">
    <location>
        <begin position="410"/>
        <end position="429"/>
    </location>
</feature>
<reference evidence="3 4" key="2">
    <citation type="submission" date="2015-01" db="EMBL/GenBank/DDBJ databases">
        <authorList>
            <consortium name="NBRP consortium"/>
            <person name="Sawabe T."/>
            <person name="Meirelles P."/>
            <person name="Feng G."/>
            <person name="Sayaka M."/>
            <person name="Hattori M."/>
            <person name="Ohkuma M."/>
        </authorList>
    </citation>
    <scope>NUCLEOTIDE SEQUENCE [LARGE SCALE GENOMIC DNA]</scope>
    <source>
        <strain evidence="4">JCM 19231</strain>
    </source>
</reference>
<feature type="transmembrane region" description="Helical" evidence="2">
    <location>
        <begin position="137"/>
        <end position="154"/>
    </location>
</feature>
<protein>
    <submittedName>
        <fullName evidence="3">Mlr4739 protein</fullName>
    </submittedName>
</protein>